<evidence type="ECO:0000313" key="8">
    <source>
        <dbReference type="Proteomes" id="UP001244640"/>
    </source>
</evidence>
<sequence>MALGGRYLQHDGGTAADTVQNVRSRSWLGHKFTGVLSYIRKHPQEFVLQVLTYALLCLWIYVGSKKVFTYTEFRTSMIKQPFANGYGIMLSYILPAVQLATGTLFIFEGTKRLGFWFTIILMFVFSSYVILGLRDTWGSIPCDCVLEFPISWKAHLWVNGLIAIACIAGLLLDRKIRISHQRKLMTKLGS</sequence>
<proteinExistence type="predicted"/>
<evidence type="ECO:0000256" key="2">
    <source>
        <dbReference type="ARBA" id="ARBA00022692"/>
    </source>
</evidence>
<keyword evidence="8" id="KW-1185">Reference proteome</keyword>
<evidence type="ECO:0000313" key="7">
    <source>
        <dbReference type="EMBL" id="MDQ1149690.1"/>
    </source>
</evidence>
<evidence type="ECO:0000256" key="1">
    <source>
        <dbReference type="ARBA" id="ARBA00004141"/>
    </source>
</evidence>
<keyword evidence="3 5" id="KW-1133">Transmembrane helix</keyword>
<feature type="transmembrane region" description="Helical" evidence="5">
    <location>
        <begin position="46"/>
        <end position="64"/>
    </location>
</feature>
<keyword evidence="4 5" id="KW-0472">Membrane</keyword>
<keyword evidence="2 5" id="KW-0812">Transmembrane</keyword>
<reference evidence="7 8" key="1">
    <citation type="submission" date="2023-07" db="EMBL/GenBank/DDBJ databases">
        <title>Functional and genomic diversity of the sorghum phyllosphere microbiome.</title>
        <authorList>
            <person name="Shade A."/>
        </authorList>
    </citation>
    <scope>NUCLEOTIDE SEQUENCE [LARGE SCALE GENOMIC DNA]</scope>
    <source>
        <strain evidence="7 8">SORGH_AS_0892</strain>
    </source>
</reference>
<evidence type="ECO:0000256" key="5">
    <source>
        <dbReference type="SAM" id="Phobius"/>
    </source>
</evidence>
<dbReference type="RefSeq" id="WP_307185478.1">
    <property type="nucleotide sequence ID" value="NZ_JAUTBA010000001.1"/>
</dbReference>
<dbReference type="EMBL" id="JAUTBA010000001">
    <property type="protein sequence ID" value="MDQ1149690.1"/>
    <property type="molecule type" value="Genomic_DNA"/>
</dbReference>
<protein>
    <recommendedName>
        <fullName evidence="6">Methylamine utilisation protein MauE domain-containing protein</fullName>
    </recommendedName>
</protein>
<organism evidence="7 8">
    <name type="scientific">Sphingobacterium zeae</name>
    <dbReference type="NCBI Taxonomy" id="1776859"/>
    <lineage>
        <taxon>Bacteria</taxon>
        <taxon>Pseudomonadati</taxon>
        <taxon>Bacteroidota</taxon>
        <taxon>Sphingobacteriia</taxon>
        <taxon>Sphingobacteriales</taxon>
        <taxon>Sphingobacteriaceae</taxon>
        <taxon>Sphingobacterium</taxon>
    </lineage>
</organism>
<feature type="domain" description="Methylamine utilisation protein MauE" evidence="6">
    <location>
        <begin position="46"/>
        <end position="171"/>
    </location>
</feature>
<dbReference type="Pfam" id="PF07291">
    <property type="entry name" value="MauE"/>
    <property type="match status" value="1"/>
</dbReference>
<comment type="caution">
    <text evidence="7">The sequence shown here is derived from an EMBL/GenBank/DDBJ whole genome shotgun (WGS) entry which is preliminary data.</text>
</comment>
<dbReference type="InterPro" id="IPR009908">
    <property type="entry name" value="Methylamine_util_MauE"/>
</dbReference>
<feature type="transmembrane region" description="Helical" evidence="5">
    <location>
        <begin position="114"/>
        <end position="134"/>
    </location>
</feature>
<accession>A0ABU0U410</accession>
<evidence type="ECO:0000256" key="4">
    <source>
        <dbReference type="ARBA" id="ARBA00023136"/>
    </source>
</evidence>
<feature type="transmembrane region" description="Helical" evidence="5">
    <location>
        <begin position="154"/>
        <end position="172"/>
    </location>
</feature>
<comment type="subcellular location">
    <subcellularLocation>
        <location evidence="1">Membrane</location>
        <topology evidence="1">Multi-pass membrane protein</topology>
    </subcellularLocation>
</comment>
<feature type="transmembrane region" description="Helical" evidence="5">
    <location>
        <begin position="84"/>
        <end position="107"/>
    </location>
</feature>
<dbReference type="Proteomes" id="UP001244640">
    <property type="component" value="Unassembled WGS sequence"/>
</dbReference>
<name>A0ABU0U410_9SPHI</name>
<evidence type="ECO:0000259" key="6">
    <source>
        <dbReference type="Pfam" id="PF07291"/>
    </source>
</evidence>
<evidence type="ECO:0000256" key="3">
    <source>
        <dbReference type="ARBA" id="ARBA00022989"/>
    </source>
</evidence>
<gene>
    <name evidence="7" type="ORF">QE382_001674</name>
</gene>